<evidence type="ECO:0000313" key="2">
    <source>
        <dbReference type="Proteomes" id="UP000199470"/>
    </source>
</evidence>
<dbReference type="RefSeq" id="WP_139236727.1">
    <property type="nucleotide sequence ID" value="NZ_FOTW01000026.1"/>
</dbReference>
<proteinExistence type="predicted"/>
<dbReference type="OrthoDB" id="9132780at2"/>
<sequence>MGNHAYSATTSAHSPAPFNAGTLSVEPLFQAAFNRPRDPRSAEYKAGVRAALAFRIEGKRIARLYAPASAQDDAYHAGMAEGHAIWRAAIAKIGGAA</sequence>
<dbReference type="Proteomes" id="UP000199470">
    <property type="component" value="Unassembled WGS sequence"/>
</dbReference>
<protein>
    <submittedName>
        <fullName evidence="1">Uncharacterized protein</fullName>
    </submittedName>
</protein>
<dbReference type="EMBL" id="FOTW01000026">
    <property type="protein sequence ID" value="SFM64793.1"/>
    <property type="molecule type" value="Genomic_DNA"/>
</dbReference>
<keyword evidence="2" id="KW-1185">Reference proteome</keyword>
<organism evidence="1 2">
    <name type="scientific">Rugamonas rubra</name>
    <dbReference type="NCBI Taxonomy" id="758825"/>
    <lineage>
        <taxon>Bacteria</taxon>
        <taxon>Pseudomonadati</taxon>
        <taxon>Pseudomonadota</taxon>
        <taxon>Betaproteobacteria</taxon>
        <taxon>Burkholderiales</taxon>
        <taxon>Oxalobacteraceae</taxon>
        <taxon>Telluria group</taxon>
        <taxon>Rugamonas</taxon>
    </lineage>
</organism>
<accession>A0A1I4SKK0</accession>
<name>A0A1I4SKK0_9BURK</name>
<evidence type="ECO:0000313" key="1">
    <source>
        <dbReference type="EMBL" id="SFM64793.1"/>
    </source>
</evidence>
<dbReference type="AlphaFoldDB" id="A0A1I4SKK0"/>
<gene>
    <name evidence="1" type="ORF">SAMN02982985_04825</name>
</gene>
<reference evidence="1 2" key="1">
    <citation type="submission" date="2016-10" db="EMBL/GenBank/DDBJ databases">
        <authorList>
            <person name="de Groot N.N."/>
        </authorList>
    </citation>
    <scope>NUCLEOTIDE SEQUENCE [LARGE SCALE GENOMIC DNA]</scope>
    <source>
        <strain evidence="1 2">ATCC 43154</strain>
    </source>
</reference>
<dbReference type="STRING" id="758825.SAMN02982985_04825"/>